<evidence type="ECO:0000259" key="1">
    <source>
        <dbReference type="Pfam" id="PF01738"/>
    </source>
</evidence>
<sequence length="287" mass="30631">MTAKKKAPEGDLSTYACESFARGGVVHPVYRKGSGPAVLVITEMPGISPQMLGFADRLVALGFSVALPQLFGVPGFDLARAAAPARLRSAARVVYDVCVSREFTMLATGRSSPVVDWLRALAVHEHERCGGPGVGAIGMCFTGGFALAMATEPRVLVPVLSQPSLPLGLTARQRRTIDCGPHELATVADRCARDGLRVLGLRFHGDPLVPAERFAFLRERLGDGFVAVELDQRDGHPEELLKKHHSVLTGGLVDEPGEPTHAALQQVLALLQRKLLPARPSDEPSSA</sequence>
<dbReference type="InterPro" id="IPR029058">
    <property type="entry name" value="AB_hydrolase_fold"/>
</dbReference>
<protein>
    <submittedName>
        <fullName evidence="2">Dienelactone hydrolase family protein</fullName>
    </submittedName>
</protein>
<feature type="domain" description="Dienelactone hydrolase" evidence="1">
    <location>
        <begin position="34"/>
        <end position="153"/>
    </location>
</feature>
<evidence type="ECO:0000313" key="2">
    <source>
        <dbReference type="EMBL" id="MBZ5709185.1"/>
    </source>
</evidence>
<dbReference type="RefSeq" id="WP_224190963.1">
    <property type="nucleotide sequence ID" value="NZ_JAIRAU010000005.1"/>
</dbReference>
<accession>A0ABS7TLU3</accession>
<proteinExistence type="predicted"/>
<dbReference type="EMBL" id="JAIRAU010000005">
    <property type="protein sequence ID" value="MBZ5709185.1"/>
    <property type="molecule type" value="Genomic_DNA"/>
</dbReference>
<dbReference type="SUPFAM" id="SSF53474">
    <property type="entry name" value="alpha/beta-Hydrolases"/>
    <property type="match status" value="1"/>
</dbReference>
<dbReference type="Gene3D" id="3.40.50.1820">
    <property type="entry name" value="alpha/beta hydrolase"/>
    <property type="match status" value="1"/>
</dbReference>
<comment type="caution">
    <text evidence="2">The sequence shown here is derived from an EMBL/GenBank/DDBJ whole genome shotgun (WGS) entry which is preliminary data.</text>
</comment>
<gene>
    <name evidence="2" type="ORF">K7C98_07925</name>
</gene>
<dbReference type="Pfam" id="PF01738">
    <property type="entry name" value="DLH"/>
    <property type="match status" value="1"/>
</dbReference>
<keyword evidence="3" id="KW-1185">Reference proteome</keyword>
<dbReference type="InterPro" id="IPR002925">
    <property type="entry name" value="Dienelactn_hydro"/>
</dbReference>
<evidence type="ECO:0000313" key="3">
    <source>
        <dbReference type="Proteomes" id="UP001139031"/>
    </source>
</evidence>
<reference evidence="2" key="1">
    <citation type="submission" date="2021-08" db="EMBL/GenBank/DDBJ databases">
        <authorList>
            <person name="Stevens D.C."/>
        </authorList>
    </citation>
    <scope>NUCLEOTIDE SEQUENCE</scope>
    <source>
        <strain evidence="2">DSM 53165</strain>
    </source>
</reference>
<organism evidence="2 3">
    <name type="scientific">Nannocystis pusilla</name>
    <dbReference type="NCBI Taxonomy" id="889268"/>
    <lineage>
        <taxon>Bacteria</taxon>
        <taxon>Pseudomonadati</taxon>
        <taxon>Myxococcota</taxon>
        <taxon>Polyangia</taxon>
        <taxon>Nannocystales</taxon>
        <taxon>Nannocystaceae</taxon>
        <taxon>Nannocystis</taxon>
    </lineage>
</organism>
<dbReference type="GO" id="GO:0016787">
    <property type="term" value="F:hydrolase activity"/>
    <property type="evidence" value="ECO:0007669"/>
    <property type="project" value="UniProtKB-KW"/>
</dbReference>
<name>A0ABS7TLU3_9BACT</name>
<keyword evidence="2" id="KW-0378">Hydrolase</keyword>
<dbReference type="Proteomes" id="UP001139031">
    <property type="component" value="Unassembled WGS sequence"/>
</dbReference>